<dbReference type="EMBL" id="JAZHBM010000002">
    <property type="protein sequence ID" value="MEF3082679.1"/>
    <property type="molecule type" value="Genomic_DNA"/>
</dbReference>
<feature type="domain" description="Transglycosylase SLT" evidence="2">
    <location>
        <begin position="11"/>
        <end position="126"/>
    </location>
</feature>
<evidence type="ECO:0000313" key="4">
    <source>
        <dbReference type="Proteomes" id="UP001358324"/>
    </source>
</evidence>
<dbReference type="Proteomes" id="UP001358324">
    <property type="component" value="Unassembled WGS sequence"/>
</dbReference>
<reference evidence="3 4" key="1">
    <citation type="submission" date="2024-01" db="EMBL/GenBank/DDBJ databases">
        <title>Novel species of the genus Luteimonas isolated from rivers.</title>
        <authorList>
            <person name="Lu H."/>
        </authorList>
    </citation>
    <scope>NUCLEOTIDE SEQUENCE [LARGE SCALE GENOMIC DNA]</scope>
    <source>
        <strain evidence="3 4">SMYT11W</strain>
    </source>
</reference>
<dbReference type="InterPro" id="IPR023346">
    <property type="entry name" value="Lysozyme-like_dom_sf"/>
</dbReference>
<feature type="compositionally biased region" description="Low complexity" evidence="1">
    <location>
        <begin position="249"/>
        <end position="264"/>
    </location>
</feature>
<comment type="caution">
    <text evidence="3">The sequence shown here is derived from an EMBL/GenBank/DDBJ whole genome shotgun (WGS) entry which is preliminary data.</text>
</comment>
<dbReference type="RefSeq" id="WP_332078736.1">
    <property type="nucleotide sequence ID" value="NZ_JAZHBM010000002.1"/>
</dbReference>
<dbReference type="SUPFAM" id="SSF53955">
    <property type="entry name" value="Lysozyme-like"/>
    <property type="match status" value="1"/>
</dbReference>
<protein>
    <submittedName>
        <fullName evidence="3">Transglycosylase SLT domain-containing protein</fullName>
    </submittedName>
</protein>
<dbReference type="Pfam" id="PF01464">
    <property type="entry name" value="SLT"/>
    <property type="match status" value="1"/>
</dbReference>
<feature type="region of interest" description="Disordered" evidence="1">
    <location>
        <begin position="240"/>
        <end position="270"/>
    </location>
</feature>
<keyword evidence="4" id="KW-1185">Reference proteome</keyword>
<sequence length="270" mass="28539">MELMGCAGLAVPAEVMHHVVRVESSYNPFAIGVVGGRLARQPRTLEEALSTSRMLEREGYNFSLGLAQVNRHNLRHYGLDSHEKAFEICPNLRAGAQILSECHTRAGGDWGKAFSCYYSGNFVTGYQHGYVQKVLASWQAVAPAQSIPVIRNGAASAPTSRVGEAAAPSSRLARRVQEAAGASRGNRPLSETAIAGQAAPTDSMIRLQASGTALPASVRQAPDARSPQIDADAPVTVQLTSAPPQQRAPTTSTTGQSGTPNPSTDTAFVF</sequence>
<dbReference type="Gene3D" id="1.10.530.10">
    <property type="match status" value="1"/>
</dbReference>
<feature type="region of interest" description="Disordered" evidence="1">
    <location>
        <begin position="155"/>
        <end position="202"/>
    </location>
</feature>
<evidence type="ECO:0000313" key="3">
    <source>
        <dbReference type="EMBL" id="MEF3082679.1"/>
    </source>
</evidence>
<evidence type="ECO:0000259" key="2">
    <source>
        <dbReference type="Pfam" id="PF01464"/>
    </source>
</evidence>
<dbReference type="InterPro" id="IPR008258">
    <property type="entry name" value="Transglycosylase_SLT_dom_1"/>
</dbReference>
<accession>A0ABU7WFD1</accession>
<evidence type="ECO:0000256" key="1">
    <source>
        <dbReference type="SAM" id="MobiDB-lite"/>
    </source>
</evidence>
<name>A0ABU7WFD1_9GAMM</name>
<proteinExistence type="predicted"/>
<dbReference type="CDD" id="cd16892">
    <property type="entry name" value="LT_VirB1-like"/>
    <property type="match status" value="1"/>
</dbReference>
<organism evidence="3 4">
    <name type="scientific">Luteimonas flava</name>
    <dbReference type="NCBI Taxonomy" id="3115822"/>
    <lineage>
        <taxon>Bacteria</taxon>
        <taxon>Pseudomonadati</taxon>
        <taxon>Pseudomonadota</taxon>
        <taxon>Gammaproteobacteria</taxon>
        <taxon>Lysobacterales</taxon>
        <taxon>Lysobacteraceae</taxon>
        <taxon>Luteimonas</taxon>
    </lineage>
</organism>
<gene>
    <name evidence="3" type="ORF">V3391_10740</name>
</gene>